<keyword evidence="10" id="KW-1185">Reference proteome</keyword>
<name>A0ABS4ZA30_9ACTN</name>
<dbReference type="Pfam" id="PF09335">
    <property type="entry name" value="VTT_dom"/>
    <property type="match status" value="1"/>
</dbReference>
<feature type="transmembrane region" description="Helical" evidence="7">
    <location>
        <begin position="127"/>
        <end position="145"/>
    </location>
</feature>
<evidence type="ECO:0000256" key="3">
    <source>
        <dbReference type="ARBA" id="ARBA00022475"/>
    </source>
</evidence>
<evidence type="ECO:0000259" key="8">
    <source>
        <dbReference type="Pfam" id="PF09335"/>
    </source>
</evidence>
<evidence type="ECO:0000256" key="2">
    <source>
        <dbReference type="ARBA" id="ARBA00010792"/>
    </source>
</evidence>
<evidence type="ECO:0000256" key="6">
    <source>
        <dbReference type="ARBA" id="ARBA00023136"/>
    </source>
</evidence>
<keyword evidence="3" id="KW-1003">Cell membrane</keyword>
<organism evidence="9 10">
    <name type="scientific">Microlunatus capsulatus</name>
    <dbReference type="NCBI Taxonomy" id="99117"/>
    <lineage>
        <taxon>Bacteria</taxon>
        <taxon>Bacillati</taxon>
        <taxon>Actinomycetota</taxon>
        <taxon>Actinomycetes</taxon>
        <taxon>Propionibacteriales</taxon>
        <taxon>Propionibacteriaceae</taxon>
        <taxon>Microlunatus</taxon>
    </lineage>
</organism>
<dbReference type="PANTHER" id="PTHR42709">
    <property type="entry name" value="ALKALINE PHOSPHATASE LIKE PROTEIN"/>
    <property type="match status" value="1"/>
</dbReference>
<keyword evidence="4 7" id="KW-0812">Transmembrane</keyword>
<dbReference type="Proteomes" id="UP000758168">
    <property type="component" value="Unassembled WGS sequence"/>
</dbReference>
<protein>
    <submittedName>
        <fullName evidence="9">Membrane protein DedA with SNARE-associated domain</fullName>
    </submittedName>
</protein>
<comment type="caution">
    <text evidence="9">The sequence shown here is derived from an EMBL/GenBank/DDBJ whole genome shotgun (WGS) entry which is preliminary data.</text>
</comment>
<dbReference type="EMBL" id="JAGIOB010000001">
    <property type="protein sequence ID" value="MBP2417901.1"/>
    <property type="molecule type" value="Genomic_DNA"/>
</dbReference>
<dbReference type="PANTHER" id="PTHR42709:SF6">
    <property type="entry name" value="UNDECAPRENYL PHOSPHATE TRANSPORTER A"/>
    <property type="match status" value="1"/>
</dbReference>
<sequence>MNGLGDLLLLGLTVLVASSVPFVPTGELVGAAAALAAPSALGTAAVFLVCWVCSAAGDTVLLTGARLLRVPLQGWLDRRATGPRVAQARRWLDRSAFSAVVTARLVPGTRAPVIIALGLSGASRRRFVAADLVGCGLWAALYTAAGALGGRLSGHPVLAVTAAVVLAVVASTVVGRLVRRRQQRADEAAQTSCSS</sequence>
<gene>
    <name evidence="9" type="ORF">JOF54_002823</name>
</gene>
<dbReference type="InterPro" id="IPR051311">
    <property type="entry name" value="DedA_domain"/>
</dbReference>
<dbReference type="RefSeq" id="WP_210056955.1">
    <property type="nucleotide sequence ID" value="NZ_BAAAMH010000010.1"/>
</dbReference>
<evidence type="ECO:0000256" key="5">
    <source>
        <dbReference type="ARBA" id="ARBA00022989"/>
    </source>
</evidence>
<feature type="transmembrane region" description="Helical" evidence="7">
    <location>
        <begin position="157"/>
        <end position="178"/>
    </location>
</feature>
<keyword evidence="6 7" id="KW-0472">Membrane</keyword>
<comment type="similarity">
    <text evidence="2">Belongs to the DedA family.</text>
</comment>
<evidence type="ECO:0000256" key="1">
    <source>
        <dbReference type="ARBA" id="ARBA00004651"/>
    </source>
</evidence>
<evidence type="ECO:0000256" key="7">
    <source>
        <dbReference type="SAM" id="Phobius"/>
    </source>
</evidence>
<dbReference type="InterPro" id="IPR032816">
    <property type="entry name" value="VTT_dom"/>
</dbReference>
<feature type="domain" description="VTT" evidence="8">
    <location>
        <begin position="34"/>
        <end position="147"/>
    </location>
</feature>
<evidence type="ECO:0000313" key="10">
    <source>
        <dbReference type="Proteomes" id="UP000758168"/>
    </source>
</evidence>
<keyword evidence="5 7" id="KW-1133">Transmembrane helix</keyword>
<accession>A0ABS4ZA30</accession>
<comment type="subcellular location">
    <subcellularLocation>
        <location evidence="1">Cell membrane</location>
        <topology evidence="1">Multi-pass membrane protein</topology>
    </subcellularLocation>
</comment>
<proteinExistence type="inferred from homology"/>
<evidence type="ECO:0000313" key="9">
    <source>
        <dbReference type="EMBL" id="MBP2417901.1"/>
    </source>
</evidence>
<evidence type="ECO:0000256" key="4">
    <source>
        <dbReference type="ARBA" id="ARBA00022692"/>
    </source>
</evidence>
<reference evidence="9 10" key="1">
    <citation type="submission" date="2021-03" db="EMBL/GenBank/DDBJ databases">
        <title>Sequencing the genomes of 1000 actinobacteria strains.</title>
        <authorList>
            <person name="Klenk H.-P."/>
        </authorList>
    </citation>
    <scope>NUCLEOTIDE SEQUENCE [LARGE SCALE GENOMIC DNA]</scope>
    <source>
        <strain evidence="9 10">DSM 12936</strain>
    </source>
</reference>